<accession>A0AAU7AU12</accession>
<dbReference type="Pfam" id="PF03626">
    <property type="entry name" value="COX4_pro"/>
    <property type="match status" value="1"/>
</dbReference>
<proteinExistence type="predicted"/>
<evidence type="ECO:0000256" key="1">
    <source>
        <dbReference type="ARBA" id="ARBA00004651"/>
    </source>
</evidence>
<dbReference type="EMBL" id="CP114014">
    <property type="protein sequence ID" value="XAY05140.1"/>
    <property type="molecule type" value="Genomic_DNA"/>
</dbReference>
<evidence type="ECO:0008006" key="8">
    <source>
        <dbReference type="Google" id="ProtNLM"/>
    </source>
</evidence>
<gene>
    <name evidence="7" type="ORF">DSM112329_01984</name>
</gene>
<dbReference type="InterPro" id="IPR005171">
    <property type="entry name" value="Cyt_c_oxidase_su4_prok"/>
</dbReference>
<dbReference type="RefSeq" id="WP_354701658.1">
    <property type="nucleotide sequence ID" value="NZ_CP114014.1"/>
</dbReference>
<keyword evidence="3 6" id="KW-0812">Transmembrane</keyword>
<keyword evidence="2" id="KW-1003">Cell membrane</keyword>
<organism evidence="7">
    <name type="scientific">Paraconexibacter sp. AEG42_29</name>
    <dbReference type="NCBI Taxonomy" id="2997339"/>
    <lineage>
        <taxon>Bacteria</taxon>
        <taxon>Bacillati</taxon>
        <taxon>Actinomycetota</taxon>
        <taxon>Thermoleophilia</taxon>
        <taxon>Solirubrobacterales</taxon>
        <taxon>Paraconexibacteraceae</taxon>
        <taxon>Paraconexibacter</taxon>
    </lineage>
</organism>
<evidence type="ECO:0000256" key="5">
    <source>
        <dbReference type="ARBA" id="ARBA00023136"/>
    </source>
</evidence>
<evidence type="ECO:0000256" key="4">
    <source>
        <dbReference type="ARBA" id="ARBA00022989"/>
    </source>
</evidence>
<evidence type="ECO:0000256" key="3">
    <source>
        <dbReference type="ARBA" id="ARBA00022692"/>
    </source>
</evidence>
<dbReference type="GO" id="GO:0005886">
    <property type="term" value="C:plasma membrane"/>
    <property type="evidence" value="ECO:0007669"/>
    <property type="project" value="UniProtKB-SubCell"/>
</dbReference>
<feature type="transmembrane region" description="Helical" evidence="6">
    <location>
        <begin position="41"/>
        <end position="59"/>
    </location>
</feature>
<name>A0AAU7AU12_9ACTN</name>
<keyword evidence="4 6" id="KW-1133">Transmembrane helix</keyword>
<evidence type="ECO:0000256" key="6">
    <source>
        <dbReference type="SAM" id="Phobius"/>
    </source>
</evidence>
<evidence type="ECO:0000313" key="7">
    <source>
        <dbReference type="EMBL" id="XAY05140.1"/>
    </source>
</evidence>
<evidence type="ECO:0000256" key="2">
    <source>
        <dbReference type="ARBA" id="ARBA00022475"/>
    </source>
</evidence>
<feature type="transmembrane region" description="Helical" evidence="6">
    <location>
        <begin position="12"/>
        <end position="29"/>
    </location>
</feature>
<comment type="subcellular location">
    <subcellularLocation>
        <location evidence="1">Cell membrane</location>
        <topology evidence="1">Multi-pass membrane protein</topology>
    </subcellularLocation>
</comment>
<dbReference type="AlphaFoldDB" id="A0AAU7AU12"/>
<dbReference type="KEGG" id="parq:DSM112329_01984"/>
<sequence>MLARITRNSRAAVVVFAALAVATLVSWWLGIDEGGAPGEGASVGTAAVIVIAFVKVRLVGRHFMELRDAPAVMRIVLDAYVVVVCAALIAIYVATT</sequence>
<reference evidence="7" key="1">
    <citation type="submission" date="2022-12" db="EMBL/GenBank/DDBJ databases">
        <title>Paraconexibacter alkalitolerans sp. nov. and Baekduia alba sp. nov., isolated from soil and emended description of the genera Paraconexibacter (Chun et al., 2020) and Baekduia (An et al., 2020).</title>
        <authorList>
            <person name="Vieira S."/>
            <person name="Huber K.J."/>
            <person name="Geppert A."/>
            <person name="Wolf J."/>
            <person name="Neumann-Schaal M."/>
            <person name="Muesken M."/>
            <person name="Overmann J."/>
        </authorList>
    </citation>
    <scope>NUCLEOTIDE SEQUENCE</scope>
    <source>
        <strain evidence="7">AEG42_29</strain>
    </source>
</reference>
<protein>
    <recommendedName>
        <fullName evidence="8">Prokaryotic cytochrome C oxidase subunit IV family protein</fullName>
    </recommendedName>
</protein>
<keyword evidence="5 6" id="KW-0472">Membrane</keyword>
<feature type="transmembrane region" description="Helical" evidence="6">
    <location>
        <begin position="71"/>
        <end position="94"/>
    </location>
</feature>